<dbReference type="InterPro" id="IPR023393">
    <property type="entry name" value="START-like_dom_sf"/>
</dbReference>
<evidence type="ECO:0008006" key="3">
    <source>
        <dbReference type="Google" id="ProtNLM"/>
    </source>
</evidence>
<sequence length="181" mass="20660">MPSIQTHIIINASPEEVRQVLFDYKSFFSWNPFMTHFQKFTNQETSELEVGDELQIDLKLKGTNHTSTIYPKILEKSDDKLVWQGNLIHPWIFYGTHSFDISLLESAEDSSETGGGEASGGEKTVFGQSEVFGGLLVYFLQILGVFRKTQESFKEFNEALKDQVEKKKKKKKQITKGNLTT</sequence>
<dbReference type="PANTHER" id="PTHR36166">
    <property type="entry name" value="CHROMOSOME 9, WHOLE GENOME SHOTGUN SEQUENCE"/>
    <property type="match status" value="1"/>
</dbReference>
<organism evidence="1 2">
    <name type="scientific">Candida oxycetoniae</name>
    <dbReference type="NCBI Taxonomy" id="497107"/>
    <lineage>
        <taxon>Eukaryota</taxon>
        <taxon>Fungi</taxon>
        <taxon>Dikarya</taxon>
        <taxon>Ascomycota</taxon>
        <taxon>Saccharomycotina</taxon>
        <taxon>Pichiomycetes</taxon>
        <taxon>Debaryomycetaceae</taxon>
        <taxon>Candida/Lodderomyces clade</taxon>
        <taxon>Candida</taxon>
    </lineage>
</organism>
<gene>
    <name evidence="1" type="ORF">KGF56_001549</name>
</gene>
<evidence type="ECO:0000313" key="1">
    <source>
        <dbReference type="EMBL" id="KAI3405531.2"/>
    </source>
</evidence>
<dbReference type="SUPFAM" id="SSF55961">
    <property type="entry name" value="Bet v1-like"/>
    <property type="match status" value="1"/>
</dbReference>
<accession>A0AAI9WYM8</accession>
<dbReference type="GeneID" id="73379166"/>
<name>A0AAI9WYM8_9ASCO</name>
<protein>
    <recommendedName>
        <fullName evidence="3">SRPBCC domain-containing protein</fullName>
    </recommendedName>
</protein>
<evidence type="ECO:0000313" key="2">
    <source>
        <dbReference type="Proteomes" id="UP001202479"/>
    </source>
</evidence>
<keyword evidence="2" id="KW-1185">Reference proteome</keyword>
<dbReference type="RefSeq" id="XP_049181276.1">
    <property type="nucleotide sequence ID" value="XM_049322683.1"/>
</dbReference>
<dbReference type="EMBL" id="JAHUZD010000028">
    <property type="protein sequence ID" value="KAI3405531.2"/>
    <property type="molecule type" value="Genomic_DNA"/>
</dbReference>
<dbReference type="Gene3D" id="3.30.530.20">
    <property type="match status" value="1"/>
</dbReference>
<dbReference type="Proteomes" id="UP001202479">
    <property type="component" value="Unassembled WGS sequence"/>
</dbReference>
<proteinExistence type="predicted"/>
<dbReference type="AlphaFoldDB" id="A0AAI9WYM8"/>
<dbReference type="CDD" id="cd07822">
    <property type="entry name" value="SRPBCC_4"/>
    <property type="match status" value="1"/>
</dbReference>
<dbReference type="PANTHER" id="PTHR36166:SF1">
    <property type="entry name" value="SRPBCC DOMAIN-CONTAINING PROTEIN"/>
    <property type="match status" value="1"/>
</dbReference>
<reference evidence="1" key="1">
    <citation type="journal article" date="2022" name="DNA Res.">
        <title>Genome analysis of five recently described species of the CUG-Ser clade uncovers Candida theae as a new hybrid lineage with pathogenic potential in the Candida parapsilosis species complex.</title>
        <authorList>
            <person name="Mixao V."/>
            <person name="Del Olmo V."/>
            <person name="Hegedusova E."/>
            <person name="Saus E."/>
            <person name="Pryszcz L."/>
            <person name="Cillingova A."/>
            <person name="Nosek J."/>
            <person name="Gabaldon T."/>
        </authorList>
    </citation>
    <scope>NUCLEOTIDE SEQUENCE</scope>
    <source>
        <strain evidence="1">CBS 10844</strain>
    </source>
</reference>
<comment type="caution">
    <text evidence="1">The sequence shown here is derived from an EMBL/GenBank/DDBJ whole genome shotgun (WGS) entry which is preliminary data.</text>
</comment>